<gene>
    <name evidence="3" type="ORF">P43SY_003723</name>
</gene>
<dbReference type="SUPFAM" id="SSF81631">
    <property type="entry name" value="PAP/OAS1 substrate-binding domain"/>
    <property type="match status" value="1"/>
</dbReference>
<dbReference type="AlphaFoldDB" id="A0AAD5LTD2"/>
<evidence type="ECO:0000313" key="3">
    <source>
        <dbReference type="EMBL" id="KAJ0392793.1"/>
    </source>
</evidence>
<dbReference type="GO" id="GO:0003729">
    <property type="term" value="F:mRNA binding"/>
    <property type="evidence" value="ECO:0007669"/>
    <property type="project" value="TreeGrafter"/>
</dbReference>
<dbReference type="InterPro" id="IPR043519">
    <property type="entry name" value="NT_sf"/>
</dbReference>
<dbReference type="Pfam" id="PF22600">
    <property type="entry name" value="MTPAP-like_central"/>
    <property type="match status" value="1"/>
</dbReference>
<evidence type="ECO:0000256" key="1">
    <source>
        <dbReference type="SAM" id="MobiDB-lite"/>
    </source>
</evidence>
<dbReference type="GO" id="GO:0043634">
    <property type="term" value="P:polyadenylation-dependent ncRNA catabolic process"/>
    <property type="evidence" value="ECO:0007669"/>
    <property type="project" value="TreeGrafter"/>
</dbReference>
<dbReference type="GO" id="GO:1990817">
    <property type="term" value="F:poly(A) RNA polymerase activity"/>
    <property type="evidence" value="ECO:0007669"/>
    <property type="project" value="InterPro"/>
</dbReference>
<dbReference type="SUPFAM" id="SSF81301">
    <property type="entry name" value="Nucleotidyltransferase"/>
    <property type="match status" value="1"/>
</dbReference>
<dbReference type="Gene3D" id="1.10.1410.10">
    <property type="match status" value="1"/>
</dbReference>
<dbReference type="InterPro" id="IPR045862">
    <property type="entry name" value="Trf4-like"/>
</dbReference>
<dbReference type="PANTHER" id="PTHR23092">
    <property type="entry name" value="POLY(A) RNA POLYMERASE"/>
    <property type="match status" value="1"/>
</dbReference>
<feature type="compositionally biased region" description="Acidic residues" evidence="1">
    <location>
        <begin position="142"/>
        <end position="151"/>
    </location>
</feature>
<feature type="domain" description="Poly(A) RNA polymerase mitochondrial-like central palm" evidence="2">
    <location>
        <begin position="37"/>
        <end position="96"/>
    </location>
</feature>
<evidence type="ECO:0000313" key="4">
    <source>
        <dbReference type="Proteomes" id="UP001209570"/>
    </source>
</evidence>
<dbReference type="PANTHER" id="PTHR23092:SF15">
    <property type="entry name" value="INACTIVE NON-CANONICAL POLY(A) RNA POLYMERASE PROTEIN TRF4-2-RELATED"/>
    <property type="match status" value="1"/>
</dbReference>
<organism evidence="3 4">
    <name type="scientific">Pythium insidiosum</name>
    <name type="common">Pythiosis disease agent</name>
    <dbReference type="NCBI Taxonomy" id="114742"/>
    <lineage>
        <taxon>Eukaryota</taxon>
        <taxon>Sar</taxon>
        <taxon>Stramenopiles</taxon>
        <taxon>Oomycota</taxon>
        <taxon>Peronosporomycetes</taxon>
        <taxon>Pythiales</taxon>
        <taxon>Pythiaceae</taxon>
        <taxon>Pythium</taxon>
    </lineage>
</organism>
<dbReference type="GO" id="GO:0031123">
    <property type="term" value="P:RNA 3'-end processing"/>
    <property type="evidence" value="ECO:0007669"/>
    <property type="project" value="TreeGrafter"/>
</dbReference>
<feature type="region of interest" description="Disordered" evidence="1">
    <location>
        <begin position="112"/>
        <end position="192"/>
    </location>
</feature>
<dbReference type="GO" id="GO:0031499">
    <property type="term" value="C:TRAMP complex"/>
    <property type="evidence" value="ECO:0007669"/>
    <property type="project" value="TreeGrafter"/>
</dbReference>
<feature type="compositionally biased region" description="Polar residues" evidence="1">
    <location>
        <begin position="153"/>
        <end position="167"/>
    </location>
</feature>
<dbReference type="Gene3D" id="3.30.460.10">
    <property type="entry name" value="Beta Polymerase, domain 2"/>
    <property type="match status" value="1"/>
</dbReference>
<reference evidence="3" key="1">
    <citation type="submission" date="2021-12" db="EMBL/GenBank/DDBJ databases">
        <title>Prjna785345.</title>
        <authorList>
            <person name="Rujirawat T."/>
            <person name="Krajaejun T."/>
        </authorList>
    </citation>
    <scope>NUCLEOTIDE SEQUENCE</scope>
    <source>
        <strain evidence="3">Pi057C3</strain>
    </source>
</reference>
<dbReference type="Proteomes" id="UP001209570">
    <property type="component" value="Unassembled WGS sequence"/>
</dbReference>
<evidence type="ECO:0000259" key="2">
    <source>
        <dbReference type="Pfam" id="PF22600"/>
    </source>
</evidence>
<dbReference type="GO" id="GO:0005730">
    <property type="term" value="C:nucleolus"/>
    <property type="evidence" value="ECO:0007669"/>
    <property type="project" value="TreeGrafter"/>
</dbReference>
<name>A0AAD5LTD2_PYTIN</name>
<dbReference type="EMBL" id="JAKCXM010000571">
    <property type="protein sequence ID" value="KAJ0392793.1"/>
    <property type="molecule type" value="Genomic_DNA"/>
</dbReference>
<feature type="compositionally biased region" description="Basic residues" evidence="1">
    <location>
        <begin position="1"/>
        <end position="12"/>
    </location>
</feature>
<dbReference type="InterPro" id="IPR054708">
    <property type="entry name" value="MTPAP-like_central"/>
</dbReference>
<feature type="region of interest" description="Disordered" evidence="1">
    <location>
        <begin position="1"/>
        <end position="31"/>
    </location>
</feature>
<keyword evidence="4" id="KW-1185">Reference proteome</keyword>
<sequence>MTATTSRKRKRSSQQPAHSHGRTNVKHPGSLSTGHAEIEAFADFVGLHPDERTLRSRVFEDLKRLLSKAFPGAVVELYGSSSSRLETFRSDLDVTVGNLRLDPAALAAILQSDGSLDDEDDDDEDLGEDGADEELPVRPVEQEEPSEDEEPTFSLNLSLPSAGSQSHARPGQRPRAAASAPTKSPWNPTLRRDKLRKLRAIQQVLRCRLPSFQVKCLPKARIPILMALDPVSGLNVDIGINRETLEASDHGRTTALVTDLQASFGRPFTAVVAFLKEFLHQFDLDKPFTGGLGSYRLYMMVAFILTQGAKGKTARCGSVLLEFFGLYGNRVKPGFLSDTTQLTVHHGRHMDVVDFASIFRLQDCIDQFAMAYDILKKHHA</sequence>
<comment type="caution">
    <text evidence="3">The sequence shown here is derived from an EMBL/GenBank/DDBJ whole genome shotgun (WGS) entry which is preliminary data.</text>
</comment>
<feature type="compositionally biased region" description="Acidic residues" evidence="1">
    <location>
        <begin position="115"/>
        <end position="134"/>
    </location>
</feature>
<accession>A0AAD5LTD2</accession>
<protein>
    <recommendedName>
        <fullName evidence="2">Poly(A) RNA polymerase mitochondrial-like central palm domain-containing protein</fullName>
    </recommendedName>
</protein>
<proteinExistence type="predicted"/>